<feature type="chain" id="PRO_5046948945" description="DUF4136 domain-containing protein" evidence="1">
    <location>
        <begin position="17"/>
        <end position="175"/>
    </location>
</feature>
<feature type="signal peptide" evidence="1">
    <location>
        <begin position="1"/>
        <end position="16"/>
    </location>
</feature>
<evidence type="ECO:0000256" key="1">
    <source>
        <dbReference type="SAM" id="SignalP"/>
    </source>
</evidence>
<name>A0ABV7ESV7_9GAMM</name>
<evidence type="ECO:0000313" key="3">
    <source>
        <dbReference type="Proteomes" id="UP001595462"/>
    </source>
</evidence>
<reference evidence="3" key="1">
    <citation type="journal article" date="2019" name="Int. J. Syst. Evol. Microbiol.">
        <title>The Global Catalogue of Microorganisms (GCM) 10K type strain sequencing project: providing services to taxonomists for standard genome sequencing and annotation.</title>
        <authorList>
            <consortium name="The Broad Institute Genomics Platform"/>
            <consortium name="The Broad Institute Genome Sequencing Center for Infectious Disease"/>
            <person name="Wu L."/>
            <person name="Ma J."/>
        </authorList>
    </citation>
    <scope>NUCLEOTIDE SEQUENCE [LARGE SCALE GENOMIC DNA]</scope>
    <source>
        <strain evidence="3">KCTC 52640</strain>
    </source>
</reference>
<gene>
    <name evidence="2" type="ORF">ACFOSU_18500</name>
</gene>
<accession>A0ABV7ESV7</accession>
<evidence type="ECO:0000313" key="2">
    <source>
        <dbReference type="EMBL" id="MFC3105864.1"/>
    </source>
</evidence>
<keyword evidence="3" id="KW-1185">Reference proteome</keyword>
<comment type="caution">
    <text evidence="2">The sequence shown here is derived from an EMBL/GenBank/DDBJ whole genome shotgun (WGS) entry which is preliminary data.</text>
</comment>
<dbReference type="Proteomes" id="UP001595462">
    <property type="component" value="Unassembled WGS sequence"/>
</dbReference>
<keyword evidence="1" id="KW-0732">Signal</keyword>
<sequence>MIVALAAALLPGCATAPASYDFVDPAYDEIRYDGFMAYAAFADRAIEAAFEQALCKRLNSAGHACTTMLREAPPTREQDAASRHRASRASGAQATIVIEIADPQSVSRQIIAGGRPAYEVSLVDNADQLVTGRFYIEAGTHRDDSVARQARALADRITAALDEHSLLQQRTADSP</sequence>
<organism evidence="2 3">
    <name type="scientific">Salinisphaera aquimarina</name>
    <dbReference type="NCBI Taxonomy" id="2094031"/>
    <lineage>
        <taxon>Bacteria</taxon>
        <taxon>Pseudomonadati</taxon>
        <taxon>Pseudomonadota</taxon>
        <taxon>Gammaproteobacteria</taxon>
        <taxon>Salinisphaerales</taxon>
        <taxon>Salinisphaeraceae</taxon>
        <taxon>Salinisphaera</taxon>
    </lineage>
</organism>
<proteinExistence type="predicted"/>
<dbReference type="EMBL" id="JBHRSS010000009">
    <property type="protein sequence ID" value="MFC3105864.1"/>
    <property type="molecule type" value="Genomic_DNA"/>
</dbReference>
<protein>
    <recommendedName>
        <fullName evidence="4">DUF4136 domain-containing protein</fullName>
    </recommendedName>
</protein>
<evidence type="ECO:0008006" key="4">
    <source>
        <dbReference type="Google" id="ProtNLM"/>
    </source>
</evidence>
<dbReference type="RefSeq" id="WP_380691422.1">
    <property type="nucleotide sequence ID" value="NZ_JBHRSS010000009.1"/>
</dbReference>